<gene>
    <name evidence="4" type="ORF">EII11_03535</name>
</gene>
<dbReference type="Pfam" id="PF01569">
    <property type="entry name" value="PAP2"/>
    <property type="match status" value="1"/>
</dbReference>
<evidence type="ECO:0000313" key="4">
    <source>
        <dbReference type="EMBL" id="RRC95933.1"/>
    </source>
</evidence>
<evidence type="ECO:0000256" key="1">
    <source>
        <dbReference type="SAM" id="MobiDB-lite"/>
    </source>
</evidence>
<dbReference type="SUPFAM" id="SSF48317">
    <property type="entry name" value="Acid phosphatase/Vanadium-dependent haloperoxidase"/>
    <property type="match status" value="1"/>
</dbReference>
<keyword evidence="2" id="KW-0812">Transmembrane</keyword>
<feature type="transmembrane region" description="Helical" evidence="2">
    <location>
        <begin position="103"/>
        <end position="125"/>
    </location>
</feature>
<dbReference type="EMBL" id="RQZF01000002">
    <property type="protein sequence ID" value="RRC95933.1"/>
    <property type="molecule type" value="Genomic_DNA"/>
</dbReference>
<feature type="transmembrane region" description="Helical" evidence="2">
    <location>
        <begin position="174"/>
        <end position="191"/>
    </location>
</feature>
<evidence type="ECO:0000256" key="2">
    <source>
        <dbReference type="SAM" id="Phobius"/>
    </source>
</evidence>
<evidence type="ECO:0000259" key="3">
    <source>
        <dbReference type="SMART" id="SM00014"/>
    </source>
</evidence>
<keyword evidence="5" id="KW-1185">Reference proteome</keyword>
<feature type="domain" description="Phosphatidic acid phosphatase type 2/haloperoxidase" evidence="3">
    <location>
        <begin position="102"/>
        <end position="237"/>
    </location>
</feature>
<protein>
    <submittedName>
        <fullName evidence="4">Phosphatase PAP2 family protein</fullName>
    </submittedName>
</protein>
<dbReference type="AlphaFoldDB" id="A0A3P1SF71"/>
<keyword evidence="2" id="KW-1133">Transmembrane helix</keyword>
<proteinExistence type="predicted"/>
<evidence type="ECO:0000313" key="5">
    <source>
        <dbReference type="Proteomes" id="UP000280444"/>
    </source>
</evidence>
<reference evidence="4 5" key="1">
    <citation type="submission" date="2018-11" db="EMBL/GenBank/DDBJ databases">
        <title>Genomes From Bacteria Associated with the Canine Oral Cavity: a Test Case for Automated Genome-Based Taxonomic Assignment.</title>
        <authorList>
            <person name="Coil D.A."/>
            <person name="Jospin G."/>
            <person name="Darling A.E."/>
            <person name="Wallis C."/>
            <person name="Davis I.J."/>
            <person name="Harris S."/>
            <person name="Eisen J.A."/>
            <person name="Holcombe L.J."/>
            <person name="O'Flynn C."/>
        </authorList>
    </citation>
    <scope>NUCLEOTIDE SEQUENCE [LARGE SCALE GENOMIC DNA]</scope>
    <source>
        <strain evidence="4 5">OH770</strain>
    </source>
</reference>
<feature type="transmembrane region" description="Helical" evidence="2">
    <location>
        <begin position="198"/>
        <end position="216"/>
    </location>
</feature>
<dbReference type="SMART" id="SM00014">
    <property type="entry name" value="acidPPc"/>
    <property type="match status" value="1"/>
</dbReference>
<feature type="transmembrane region" description="Helical" evidence="2">
    <location>
        <begin position="222"/>
        <end position="240"/>
    </location>
</feature>
<organism evidence="4 5">
    <name type="scientific">Schaalia canis</name>
    <dbReference type="NCBI Taxonomy" id="100469"/>
    <lineage>
        <taxon>Bacteria</taxon>
        <taxon>Bacillati</taxon>
        <taxon>Actinomycetota</taxon>
        <taxon>Actinomycetes</taxon>
        <taxon>Actinomycetales</taxon>
        <taxon>Actinomycetaceae</taxon>
        <taxon>Schaalia</taxon>
    </lineage>
</organism>
<dbReference type="Proteomes" id="UP000280444">
    <property type="component" value="Unassembled WGS sequence"/>
</dbReference>
<feature type="region of interest" description="Disordered" evidence="1">
    <location>
        <begin position="1"/>
        <end position="45"/>
    </location>
</feature>
<feature type="transmembrane region" description="Helical" evidence="2">
    <location>
        <begin position="132"/>
        <end position="154"/>
    </location>
</feature>
<dbReference type="OrthoDB" id="3240395at2"/>
<comment type="caution">
    <text evidence="4">The sequence shown here is derived from an EMBL/GenBank/DDBJ whole genome shotgun (WGS) entry which is preliminary data.</text>
</comment>
<keyword evidence="2" id="KW-0472">Membrane</keyword>
<accession>A0A3P1SF71</accession>
<dbReference type="InterPro" id="IPR036938">
    <property type="entry name" value="PAP2/HPO_sf"/>
</dbReference>
<dbReference type="CDD" id="cd01610">
    <property type="entry name" value="PAP2_like"/>
    <property type="match status" value="1"/>
</dbReference>
<dbReference type="InterPro" id="IPR000326">
    <property type="entry name" value="PAP2/HPO"/>
</dbReference>
<feature type="transmembrane region" description="Helical" evidence="2">
    <location>
        <begin position="302"/>
        <end position="319"/>
    </location>
</feature>
<feature type="transmembrane region" description="Helical" evidence="2">
    <location>
        <begin position="56"/>
        <end position="76"/>
    </location>
</feature>
<name>A0A3P1SF71_9ACTO</name>
<feature type="transmembrane region" description="Helical" evidence="2">
    <location>
        <begin position="252"/>
        <end position="275"/>
    </location>
</feature>
<dbReference type="Gene3D" id="1.20.144.10">
    <property type="entry name" value="Phosphatidic acid phosphatase type 2/haloperoxidase"/>
    <property type="match status" value="1"/>
</dbReference>
<sequence>MTQQRLKATARAPAERGIDMPSAQRTPTVRGKAVPRKTPTSGPAASTYRARLNRRLYGALAAVLTAILTTFFSLYTEIGQGVDTLMMESVMARATAVARVENIVTGVVSPAAMVVVSVAVTLVALARRRPTLAGRAVSVVLVANLLTQLLKVLLHRPDLGLTTGLANSLPSGHVTVAASVSLALIMVAPAWMRAPAAWLGWMWTALMGITVVAQAWHRPADVLVALLLTGACALILAPIESRDRHVPGIHRAMGIAVAIAVVLALVCSLIALWGIDMRAVASPGSGFGFSDYLDSVPTRERLFAVAGISWIIAISGLIMHEVDHLSGRVSD</sequence>